<name>A0A7S2L9S5_9DINO</name>
<reference evidence="1" key="1">
    <citation type="submission" date="2021-01" db="EMBL/GenBank/DDBJ databases">
        <authorList>
            <person name="Corre E."/>
            <person name="Pelletier E."/>
            <person name="Niang G."/>
            <person name="Scheremetjew M."/>
            <person name="Finn R."/>
            <person name="Kale V."/>
            <person name="Holt S."/>
            <person name="Cochrane G."/>
            <person name="Meng A."/>
            <person name="Brown T."/>
            <person name="Cohen L."/>
        </authorList>
    </citation>
    <scope>NUCLEOTIDE SEQUENCE</scope>
    <source>
        <strain evidence="1">RCC3387</strain>
    </source>
</reference>
<organism evidence="1">
    <name type="scientific">Zooxanthella nutricula</name>
    <dbReference type="NCBI Taxonomy" id="1333877"/>
    <lineage>
        <taxon>Eukaryota</taxon>
        <taxon>Sar</taxon>
        <taxon>Alveolata</taxon>
        <taxon>Dinophyceae</taxon>
        <taxon>Peridiniales</taxon>
        <taxon>Peridiniales incertae sedis</taxon>
        <taxon>Zooxanthella</taxon>
    </lineage>
</organism>
<evidence type="ECO:0000313" key="1">
    <source>
        <dbReference type="EMBL" id="CAD9600131.1"/>
    </source>
</evidence>
<dbReference type="AlphaFoldDB" id="A0A7S2L9S5"/>
<sequence length="261" mass="28604">MRGGDPAARACPPTSRGGVLGVQIRIDRPHSVGDRVRFHKDAYDQGTGTLVQLAFYTEGAGESFPGDNSTGQTIVAGDVTYARLAIPLSLSPPGFTVDPEVIVGIDQKNFSLGDRVWVSNCTDERLEPPRVPWPGSQWWQRLGAWVPGTIIKTPSIGYDSSGWYHVASMGIESGTPEIDLYGRGWGERLVRIEHSASRRVQIGARVRIKSGSGAPGEGTIRWIDWAPNKGRHTWVWLDGDRMVHLIDIEVLEPSQEEVLVA</sequence>
<dbReference type="EMBL" id="HBGW01059174">
    <property type="protein sequence ID" value="CAD9600131.1"/>
    <property type="molecule type" value="Transcribed_RNA"/>
</dbReference>
<protein>
    <submittedName>
        <fullName evidence="1">Uncharacterized protein</fullName>
    </submittedName>
</protein>
<accession>A0A7S2L9S5</accession>
<gene>
    <name evidence="1" type="ORF">BRAN1462_LOCUS37663</name>
</gene>
<proteinExistence type="predicted"/>